<dbReference type="eggNOG" id="KOG0609">
    <property type="taxonomic scope" value="Eukaryota"/>
</dbReference>
<dbReference type="InterPro" id="IPR020590">
    <property type="entry name" value="Guanylate_kinase_CS"/>
</dbReference>
<evidence type="ECO:0000259" key="7">
    <source>
        <dbReference type="PROSITE" id="PS50002"/>
    </source>
</evidence>
<keyword evidence="12" id="KW-1185">Reference proteome</keyword>
<dbReference type="SUPFAM" id="SSF50044">
    <property type="entry name" value="SH3-domain"/>
    <property type="match status" value="1"/>
</dbReference>
<dbReference type="InterPro" id="IPR036028">
    <property type="entry name" value="SH3-like_dom_sf"/>
</dbReference>
<dbReference type="CDD" id="cd00071">
    <property type="entry name" value="GMPK"/>
    <property type="match status" value="1"/>
</dbReference>
<dbReference type="Gene3D" id="2.30.30.40">
    <property type="entry name" value="SH3 Domains"/>
    <property type="match status" value="1"/>
</dbReference>
<feature type="compositionally biased region" description="Polar residues" evidence="6">
    <location>
        <begin position="1250"/>
        <end position="1274"/>
    </location>
</feature>
<dbReference type="PROSITE" id="PS00856">
    <property type="entry name" value="GUANYLATE_KINASE_1"/>
    <property type="match status" value="1"/>
</dbReference>
<dbReference type="Proteomes" id="UP000005205">
    <property type="component" value="Unassembled WGS sequence"/>
</dbReference>
<evidence type="ECO:0000256" key="4">
    <source>
        <dbReference type="PROSITE-ProRule" id="PRU00192"/>
    </source>
</evidence>
<dbReference type="GO" id="GO:0005911">
    <property type="term" value="C:cell-cell junction"/>
    <property type="evidence" value="ECO:0007669"/>
    <property type="project" value="UniProtKB-ARBA"/>
</dbReference>
<feature type="compositionally biased region" description="Basic and acidic residues" evidence="6">
    <location>
        <begin position="618"/>
        <end position="632"/>
    </location>
</feature>
<feature type="compositionally biased region" description="Basic and acidic residues" evidence="6">
    <location>
        <begin position="188"/>
        <end position="203"/>
    </location>
</feature>
<dbReference type="InterPro" id="IPR035601">
    <property type="entry name" value="MPP5_SH3"/>
</dbReference>
<dbReference type="InterPro" id="IPR008144">
    <property type="entry name" value="Guanylate_kin-like_dom"/>
</dbReference>
<dbReference type="SUPFAM" id="SSF52540">
    <property type="entry name" value="P-loop containing nucleoside triphosphate hydrolases"/>
    <property type="match status" value="1"/>
</dbReference>
<feature type="region of interest" description="Disordered" evidence="6">
    <location>
        <begin position="505"/>
        <end position="546"/>
    </location>
</feature>
<evidence type="ECO:0008006" key="13">
    <source>
        <dbReference type="Google" id="ProtNLM"/>
    </source>
</evidence>
<dbReference type="EMBL" id="ADTU01024821">
    <property type="status" value="NOT_ANNOTATED_CDS"/>
    <property type="molecule type" value="Genomic_DNA"/>
</dbReference>
<feature type="domain" description="L27" evidence="10">
    <location>
        <begin position="1427"/>
        <end position="1489"/>
    </location>
</feature>
<dbReference type="Pfam" id="PF00625">
    <property type="entry name" value="Guanylate_kin"/>
    <property type="match status" value="1"/>
</dbReference>
<dbReference type="EMBL" id="ADTU01024820">
    <property type="status" value="NOT_ANNOTATED_CDS"/>
    <property type="molecule type" value="Genomic_DNA"/>
</dbReference>
<dbReference type="InterPro" id="IPR001478">
    <property type="entry name" value="PDZ"/>
</dbReference>
<protein>
    <recommendedName>
        <fullName evidence="13">MAGUK p55 subfamily member 5</fullName>
    </recommendedName>
</protein>
<dbReference type="PROSITE" id="PS50052">
    <property type="entry name" value="GUANYLATE_KINASE_2"/>
    <property type="match status" value="1"/>
</dbReference>
<dbReference type="Pfam" id="PF07653">
    <property type="entry name" value="SH3_2"/>
    <property type="match status" value="1"/>
</dbReference>
<feature type="compositionally biased region" description="Low complexity" evidence="6">
    <location>
        <begin position="240"/>
        <end position="250"/>
    </location>
</feature>
<reference evidence="12" key="1">
    <citation type="journal article" date="2011" name="PLoS Genet.">
        <title>The genome sequence of the leaf-cutter ant Atta cephalotes reveals insights into its obligate symbiotic lifestyle.</title>
        <authorList>
            <person name="Suen G."/>
            <person name="Teiling C."/>
            <person name="Li L."/>
            <person name="Holt C."/>
            <person name="Abouheif E."/>
            <person name="Bornberg-Bauer E."/>
            <person name="Bouffard P."/>
            <person name="Caldera E.J."/>
            <person name="Cash E."/>
            <person name="Cavanaugh A."/>
            <person name="Denas O."/>
            <person name="Elhaik E."/>
            <person name="Fave M.J."/>
            <person name="Gadau J."/>
            <person name="Gibson J.D."/>
            <person name="Graur D."/>
            <person name="Grubbs K.J."/>
            <person name="Hagen D.E."/>
            <person name="Harkins T.T."/>
            <person name="Helmkampf M."/>
            <person name="Hu H."/>
            <person name="Johnson B.R."/>
            <person name="Kim J."/>
            <person name="Marsh S.E."/>
            <person name="Moeller J.A."/>
            <person name="Munoz-Torres M.C."/>
            <person name="Murphy M.C."/>
            <person name="Naughton M.C."/>
            <person name="Nigam S."/>
            <person name="Overson R."/>
            <person name="Rajakumar R."/>
            <person name="Reese J.T."/>
            <person name="Scott J.J."/>
            <person name="Smith C.R."/>
            <person name="Tao S."/>
            <person name="Tsutsui N.D."/>
            <person name="Viljakainen L."/>
            <person name="Wissler L."/>
            <person name="Yandell M.D."/>
            <person name="Zimmer F."/>
            <person name="Taylor J."/>
            <person name="Slater S.C."/>
            <person name="Clifton S.W."/>
            <person name="Warren W.C."/>
            <person name="Elsik C.G."/>
            <person name="Smith C.D."/>
            <person name="Weinstock G.M."/>
            <person name="Gerardo N.M."/>
            <person name="Currie C.R."/>
        </authorList>
    </citation>
    <scope>NUCLEOTIDE SEQUENCE [LARGE SCALE GENOMIC DNA]</scope>
</reference>
<dbReference type="CDD" id="cd06798">
    <property type="entry name" value="PDZ_MPP5-like"/>
    <property type="match status" value="1"/>
</dbReference>
<evidence type="ECO:0000256" key="5">
    <source>
        <dbReference type="SAM" id="Coils"/>
    </source>
</evidence>
<dbReference type="EMBL" id="ADTU01024819">
    <property type="status" value="NOT_ANNOTATED_CDS"/>
    <property type="molecule type" value="Genomic_DNA"/>
</dbReference>
<dbReference type="SMART" id="SM00326">
    <property type="entry name" value="SH3"/>
    <property type="match status" value="1"/>
</dbReference>
<dbReference type="Gene3D" id="3.40.50.300">
    <property type="entry name" value="P-loop containing nucleotide triphosphate hydrolases"/>
    <property type="match status" value="1"/>
</dbReference>
<dbReference type="EMBL" id="ADTU01024824">
    <property type="status" value="NOT_ANNOTATED_CDS"/>
    <property type="molecule type" value="Genomic_DNA"/>
</dbReference>
<feature type="compositionally biased region" description="Low complexity" evidence="6">
    <location>
        <begin position="284"/>
        <end position="304"/>
    </location>
</feature>
<feature type="compositionally biased region" description="Basic and acidic residues" evidence="6">
    <location>
        <begin position="1235"/>
        <end position="1249"/>
    </location>
</feature>
<dbReference type="PROSITE" id="PS50002">
    <property type="entry name" value="SH3"/>
    <property type="match status" value="1"/>
</dbReference>
<dbReference type="SMART" id="SM00072">
    <property type="entry name" value="GuKc"/>
    <property type="match status" value="1"/>
</dbReference>
<dbReference type="PROSITE" id="PS50106">
    <property type="entry name" value="PDZ"/>
    <property type="match status" value="1"/>
</dbReference>
<feature type="compositionally biased region" description="Basic and acidic residues" evidence="6">
    <location>
        <begin position="1278"/>
        <end position="1295"/>
    </location>
</feature>
<feature type="region of interest" description="Disordered" evidence="6">
    <location>
        <begin position="188"/>
        <end position="330"/>
    </location>
</feature>
<feature type="compositionally biased region" description="Low complexity" evidence="6">
    <location>
        <begin position="509"/>
        <end position="523"/>
    </location>
</feature>
<dbReference type="InterPro" id="IPR001452">
    <property type="entry name" value="SH3_domain"/>
</dbReference>
<dbReference type="SMART" id="SM00228">
    <property type="entry name" value="PDZ"/>
    <property type="match status" value="1"/>
</dbReference>
<dbReference type="InParanoid" id="A0A158NSF6"/>
<proteinExistence type="inferred from homology"/>
<evidence type="ECO:0000256" key="1">
    <source>
        <dbReference type="ARBA" id="ARBA00007014"/>
    </source>
</evidence>
<dbReference type="FunFam" id="3.30.63.10:FF:000002">
    <property type="entry name" value="Guanylate kinase 1"/>
    <property type="match status" value="1"/>
</dbReference>
<evidence type="ECO:0000259" key="8">
    <source>
        <dbReference type="PROSITE" id="PS50052"/>
    </source>
</evidence>
<dbReference type="Pfam" id="PF00595">
    <property type="entry name" value="PDZ"/>
    <property type="match status" value="1"/>
</dbReference>
<evidence type="ECO:0000313" key="12">
    <source>
        <dbReference type="Proteomes" id="UP000005205"/>
    </source>
</evidence>
<dbReference type="CDD" id="cd12036">
    <property type="entry name" value="SH3_MPP5"/>
    <property type="match status" value="1"/>
</dbReference>
<feature type="region of interest" description="Disordered" evidence="6">
    <location>
        <begin position="1488"/>
        <end position="1509"/>
    </location>
</feature>
<evidence type="ECO:0000259" key="9">
    <source>
        <dbReference type="PROSITE" id="PS50106"/>
    </source>
</evidence>
<feature type="compositionally biased region" description="Polar residues" evidence="6">
    <location>
        <begin position="707"/>
        <end position="717"/>
    </location>
</feature>
<dbReference type="InterPro" id="IPR008145">
    <property type="entry name" value="GK/Ca_channel_bsu"/>
</dbReference>
<dbReference type="InterPro" id="IPR036034">
    <property type="entry name" value="PDZ_sf"/>
</dbReference>
<feature type="coiled-coil region" evidence="5">
    <location>
        <begin position="1894"/>
        <end position="1945"/>
    </location>
</feature>
<dbReference type="InterPro" id="IPR004172">
    <property type="entry name" value="L27_dom"/>
</dbReference>
<dbReference type="PROSITE" id="PS51022">
    <property type="entry name" value="L27"/>
    <property type="match status" value="1"/>
</dbReference>
<feature type="domain" description="SH3" evidence="7">
    <location>
        <begin position="1611"/>
        <end position="1682"/>
    </location>
</feature>
<dbReference type="FunFam" id="3.40.50.300:FF:000469">
    <property type="entry name" value="MAGUK p55 subfamily member 5"/>
    <property type="match status" value="1"/>
</dbReference>
<dbReference type="SUPFAM" id="SSF50156">
    <property type="entry name" value="PDZ domain-like"/>
    <property type="match status" value="1"/>
</dbReference>
<keyword evidence="5" id="KW-0175">Coiled coil</keyword>
<dbReference type="OrthoDB" id="43580at2759"/>
<dbReference type="Gene3D" id="2.30.42.10">
    <property type="match status" value="1"/>
</dbReference>
<evidence type="ECO:0000256" key="3">
    <source>
        <dbReference type="ARBA" id="ARBA00022737"/>
    </source>
</evidence>
<accession>A0A158NSF6</accession>
<dbReference type="InterPro" id="IPR027417">
    <property type="entry name" value="P-loop_NTPase"/>
</dbReference>
<comment type="similarity">
    <text evidence="1">Belongs to the MAGUK family.</text>
</comment>
<name>A0A158NSF6_ATTCE</name>
<dbReference type="EMBL" id="ADTU01024823">
    <property type="status" value="NOT_ANNOTATED_CDS"/>
    <property type="molecule type" value="Genomic_DNA"/>
</dbReference>
<dbReference type="KEGG" id="acep:105623692"/>
<dbReference type="GO" id="GO:0005886">
    <property type="term" value="C:plasma membrane"/>
    <property type="evidence" value="ECO:0007669"/>
    <property type="project" value="UniProtKB-ARBA"/>
</dbReference>
<organism evidence="11 12">
    <name type="scientific">Atta cephalotes</name>
    <name type="common">Leafcutter ant</name>
    <dbReference type="NCBI Taxonomy" id="12957"/>
    <lineage>
        <taxon>Eukaryota</taxon>
        <taxon>Metazoa</taxon>
        <taxon>Ecdysozoa</taxon>
        <taxon>Arthropoda</taxon>
        <taxon>Hexapoda</taxon>
        <taxon>Insecta</taxon>
        <taxon>Pterygota</taxon>
        <taxon>Neoptera</taxon>
        <taxon>Endopterygota</taxon>
        <taxon>Hymenoptera</taxon>
        <taxon>Apocrita</taxon>
        <taxon>Aculeata</taxon>
        <taxon>Formicoidea</taxon>
        <taxon>Formicidae</taxon>
        <taxon>Myrmicinae</taxon>
        <taxon>Atta</taxon>
    </lineage>
</organism>
<keyword evidence="2 4" id="KW-0728">SH3 domain</keyword>
<dbReference type="FunFam" id="2.30.42.10:FF:000088">
    <property type="entry name" value="MAGUK p55 subfamily member 5"/>
    <property type="match status" value="1"/>
</dbReference>
<feature type="region of interest" description="Disordered" evidence="6">
    <location>
        <begin position="607"/>
        <end position="662"/>
    </location>
</feature>
<feature type="region of interest" description="Disordered" evidence="6">
    <location>
        <begin position="689"/>
        <end position="721"/>
    </location>
</feature>
<dbReference type="PANTHER" id="PTHR23122">
    <property type="entry name" value="MEMBRANE-ASSOCIATED GUANYLATE KINASE MAGUK"/>
    <property type="match status" value="1"/>
</dbReference>
<keyword evidence="3" id="KW-0677">Repeat</keyword>
<gene>
    <name evidence="11" type="primary">105623692</name>
</gene>
<reference evidence="11" key="2">
    <citation type="submission" date="2016-04" db="UniProtKB">
        <authorList>
            <consortium name="EnsemblMetazoa"/>
        </authorList>
    </citation>
    <scope>IDENTIFICATION</scope>
</reference>
<dbReference type="EMBL" id="ADTU01024822">
    <property type="status" value="NOT_ANNOTATED_CDS"/>
    <property type="molecule type" value="Genomic_DNA"/>
</dbReference>
<evidence type="ECO:0000256" key="6">
    <source>
        <dbReference type="SAM" id="MobiDB-lite"/>
    </source>
</evidence>
<evidence type="ECO:0000256" key="2">
    <source>
        <dbReference type="ARBA" id="ARBA00022443"/>
    </source>
</evidence>
<evidence type="ECO:0000259" key="10">
    <source>
        <dbReference type="PROSITE" id="PS51022"/>
    </source>
</evidence>
<feature type="region of interest" description="Disordered" evidence="6">
    <location>
        <begin position="1224"/>
        <end position="1316"/>
    </location>
</feature>
<dbReference type="InterPro" id="IPR050716">
    <property type="entry name" value="MAGUK"/>
</dbReference>
<evidence type="ECO:0000313" key="11">
    <source>
        <dbReference type="EnsemblMetazoa" id="XP_012060464.1"/>
    </source>
</evidence>
<dbReference type="STRING" id="12957.A0A158NSF6"/>
<feature type="compositionally biased region" description="Pro residues" evidence="6">
    <location>
        <begin position="1495"/>
        <end position="1504"/>
    </location>
</feature>
<dbReference type="EnsemblMetazoa" id="XM_012205074.1">
    <property type="protein sequence ID" value="XP_012060464.1"/>
    <property type="gene ID" value="LOC105623692"/>
</dbReference>
<feature type="domain" description="PDZ" evidence="9">
    <location>
        <begin position="1519"/>
        <end position="1598"/>
    </location>
</feature>
<feature type="compositionally biased region" description="Basic and acidic residues" evidence="6">
    <location>
        <begin position="652"/>
        <end position="662"/>
    </location>
</feature>
<feature type="domain" description="Guanylate kinase-like" evidence="8">
    <location>
        <begin position="1760"/>
        <end position="1940"/>
    </location>
</feature>
<sequence>MSKFFRKLIFCDCSSRSDYDSRSIVVDESIVDDPPPKFTEASNYELEPDDVAKHFDLSTIKFIDDEEADEDATCTKNEELDGPNGSGRIRDAWVIAVERNARERLQKLTALQKIQPRDIHSILHQRVCKNETLASTSEDSTSKDVSNGQITVTLADKELETNSFSTKLSNGTIPKGLGKEADIRVENTSQERKDSLEKQHSCEEANLLQPVQSGRIGERRSSSPFQNGRTEVLIGEPEGGPRSPRGSTSSAVNDGNFLNPPDERDEPICRSRRRSGSGVTDIHSQQQQQQLQLQENNNSREQQLVRTTSSRDAKKPQEGLGPDEMWAPGALGHHRELPVDVPDTLLQKAYPNKVKNCSSDYRNGLQHRPRSASDLDLSLNLKNETLKTRTIADGRARLVSNDHTHDVTDAARTINVHNGLQPSMLKIELNIEDEEEKVKATKKNLGFDKYRDSPIATGSPDLKSTFKVFEVYANVDEDAGGQKESSVDIEDDYPFAKEDYPTMLKTCSDDSASPRSSSGRSDSTAPLDTSLMLRHSKSHKDSPTYDVRRIDLGSPCRSVVPDIKVAPLFGRTRDATSFDNPAYGLTDLQDLQGLLRSDEMSDLTRLIDEQSSIPRTPQDQDKVSPVRVKDQQMESSQTEPVSKSSKSPTKRRSNDERVKLKTKTRSLDIEELIRTGSTDDLLGIELSNLSSSSSSSRQRTKKKRHQQISSGYSTLRSEASGDLEHNTDRSFLVVGRKPYREVAVDCPPDFVPVTKCHPIYPPPNKTPGNSKHNTLEPKRDRASVINEASSCAATTTMTMTTTTLVASPRLSLNDNSFTTLSSADSSAKETVVARSVDHKHSLKKVRSKVKSLICDSLQSILHHQHGDSLNAYSTQYPNSLMQTHPNDPVLQSFVMNIENPNEFSQIRSSFNERDENLFQNRQIENSCFEDDYHDVFLRGKFSRESGERSLSSIFPEEFPKNSQNSFLEEADNNKMISSSSPTSDSIYLSVFSTFKNKVVSSSKEELLGFKKETEENNFSDCPNEISLLPEKNISFFKVRDNIHVQSIQETNQNSRNSLRKLSSAEQRIVSRLFDDTRHSNDCQSQEKERCDSAHCLDDSPSTQNQKNSRLFFKYECFKLDVPSMLPNNGVKFRVSWRSMSDLPNLTVDWHSTITRRAFSLSDFVLISKITSSPIVGWDKVDHSTVLYHGFSDERMKQNIPKSPMRTMKNHSLKSHVDALEQQAGLNGVKPAIPPRDQKRAPARPPKDNLRLSTQNNNVETSDNANAEPTQQQLHSIRKYQEQLRKRKDEEERQEMLSRSLRGSKKLQALESHATSLSGQGNLAYAQDEVTTGVSRITHATPNAIQEVEEPPRPLTYGEVVATLERLQLQLRNISGALGISGPGVEAELEAVRTLLVQNRFASALATRHTLKSRLRTSKIFKHHADDASNLARDCVDILEKWQSSSTATGVGGAETIAAVEELTSILTSYDMEALLLAHDSIVSYVEGLQRKQSPSSPPSDPPSPTSSWKDSRVVDNIKIIRIEKTNEPLGATVRNEGDAVIIGRVVRGGAADKSGLLHEGDEVLEVNGVEMRGKTVNEVCDILAGMQGSLTFLVLPAPTSHRNNLRREDTTQVRHIRAHFDYDPEEDPYIPCRELGVSFQKGDVLHVISQEDPNWWQAYREGEEDQTLAGLIPSRAFQHQRESMKQTIAGDKSTMRGSKKSSTLLCARKNPKKKKRNKFGANFNDDGYPLYATTAIDDYDSEEVLTYEEVALYYPRANHKRPIVLIGPPNIGRHELRQRLMQDSERFAAAIPHTSRPKKDSEVDGQDYHFISRAQFESDILCRKFVEHGEYEKAYYGTSVEAIRTVVNSGKICVLNLHPQSLKILRNSDLKPYVVFIAPPSLEKLRQKRIKNNESFKEEELKDIIEKAREMEDKYGHLFDMLILNNDTDRAYNQLLTEINSLEREPQWVPASWVQ</sequence>